<sequence>MIISLVWIYLFLILAVGMILVVPTEKIRDLLPFGLVGGFLVAIIIQYLAVNIFRLWEFNYALVPLAGFPLGVGLAWVPPEIVFGYFWPSLETKLTRVMYILFFAIVSTLLEYLFLLMGYRKYLNWNIYSTFLLAVVIHSALAYYLTSKEQLKT</sequence>
<feature type="transmembrane region" description="Helical" evidence="1">
    <location>
        <begin position="125"/>
        <end position="145"/>
    </location>
</feature>
<feature type="transmembrane region" description="Helical" evidence="1">
    <location>
        <begin position="6"/>
        <end position="23"/>
    </location>
</feature>
<accession>L0K624</accession>
<dbReference type="HOGENOM" id="CLU_1710718_0_0_9"/>
<evidence type="ECO:0000256" key="1">
    <source>
        <dbReference type="SAM" id="Phobius"/>
    </source>
</evidence>
<feature type="transmembrane region" description="Helical" evidence="1">
    <location>
        <begin position="30"/>
        <end position="49"/>
    </location>
</feature>
<keyword evidence="1" id="KW-1133">Transmembrane helix</keyword>
<feature type="transmembrane region" description="Helical" evidence="1">
    <location>
        <begin position="99"/>
        <end position="119"/>
    </location>
</feature>
<keyword evidence="1" id="KW-0472">Membrane</keyword>
<feature type="transmembrane region" description="Helical" evidence="1">
    <location>
        <begin position="61"/>
        <end position="87"/>
    </location>
</feature>
<name>L0K624_HALHC</name>
<keyword evidence="1" id="KW-0812">Transmembrane</keyword>
<protein>
    <submittedName>
        <fullName evidence="2">Uncharacterized protein</fullName>
    </submittedName>
</protein>
<proteinExistence type="predicted"/>
<dbReference type="Proteomes" id="UP000010880">
    <property type="component" value="Chromosome"/>
</dbReference>
<dbReference type="EMBL" id="CP003359">
    <property type="protein sequence ID" value="AGB40722.1"/>
    <property type="molecule type" value="Genomic_DNA"/>
</dbReference>
<dbReference type="STRING" id="748449.Halha_0749"/>
<reference evidence="3" key="1">
    <citation type="submission" date="2012-02" db="EMBL/GenBank/DDBJ databases">
        <title>The complete genome of Halobacteroides halobius DSM 5150.</title>
        <authorList>
            <person name="Lucas S."/>
            <person name="Copeland A."/>
            <person name="Lapidus A."/>
            <person name="Glavina del Rio T."/>
            <person name="Dalin E."/>
            <person name="Tice H."/>
            <person name="Bruce D."/>
            <person name="Goodwin L."/>
            <person name="Pitluck S."/>
            <person name="Peters L."/>
            <person name="Mikhailova N."/>
            <person name="Gu W."/>
            <person name="Kyrpides N."/>
            <person name="Mavromatis K."/>
            <person name="Ivanova N."/>
            <person name="Brettin T."/>
            <person name="Detter J.C."/>
            <person name="Han C."/>
            <person name="Larimer F."/>
            <person name="Land M."/>
            <person name="Hauser L."/>
            <person name="Markowitz V."/>
            <person name="Cheng J.-F."/>
            <person name="Hugenholtz P."/>
            <person name="Woyke T."/>
            <person name="Wu D."/>
            <person name="Tindall B."/>
            <person name="Pomrenke H."/>
            <person name="Brambilla E."/>
            <person name="Klenk H.-P."/>
            <person name="Eisen J.A."/>
        </authorList>
    </citation>
    <scope>NUCLEOTIDE SEQUENCE [LARGE SCALE GENOMIC DNA]</scope>
    <source>
        <strain evidence="3">ATCC 35273 / DSM 5150 / MD-1</strain>
    </source>
</reference>
<gene>
    <name evidence="2" type="ordered locus">Halha_0749</name>
</gene>
<organism evidence="2 3">
    <name type="scientific">Halobacteroides halobius (strain ATCC 35273 / DSM 5150 / MD-1)</name>
    <dbReference type="NCBI Taxonomy" id="748449"/>
    <lineage>
        <taxon>Bacteria</taxon>
        <taxon>Bacillati</taxon>
        <taxon>Bacillota</taxon>
        <taxon>Clostridia</taxon>
        <taxon>Halanaerobiales</taxon>
        <taxon>Halobacteroidaceae</taxon>
        <taxon>Halobacteroides</taxon>
    </lineage>
</organism>
<dbReference type="OrthoDB" id="1806656at2"/>
<dbReference type="RefSeq" id="WP_015326447.1">
    <property type="nucleotide sequence ID" value="NC_019978.1"/>
</dbReference>
<keyword evidence="3" id="KW-1185">Reference proteome</keyword>
<evidence type="ECO:0000313" key="2">
    <source>
        <dbReference type="EMBL" id="AGB40722.1"/>
    </source>
</evidence>
<dbReference type="AlphaFoldDB" id="L0K624"/>
<evidence type="ECO:0000313" key="3">
    <source>
        <dbReference type="Proteomes" id="UP000010880"/>
    </source>
</evidence>
<dbReference type="KEGG" id="hhl:Halha_0749"/>